<dbReference type="EMBL" id="KZ826365">
    <property type="protein sequence ID" value="PYI04790.1"/>
    <property type="molecule type" value="Genomic_DNA"/>
</dbReference>
<dbReference type="SMART" id="SM00516">
    <property type="entry name" value="SEC14"/>
    <property type="match status" value="1"/>
</dbReference>
<feature type="region of interest" description="Disordered" evidence="1">
    <location>
        <begin position="38"/>
        <end position="59"/>
    </location>
</feature>
<dbReference type="Pfam" id="PF03765">
    <property type="entry name" value="CRAL_TRIO_N"/>
    <property type="match status" value="1"/>
</dbReference>
<name>A0A319E616_ASPSB</name>
<dbReference type="CDD" id="cd00170">
    <property type="entry name" value="SEC14"/>
    <property type="match status" value="1"/>
</dbReference>
<evidence type="ECO:0000256" key="1">
    <source>
        <dbReference type="SAM" id="MobiDB-lite"/>
    </source>
</evidence>
<evidence type="ECO:0000313" key="4">
    <source>
        <dbReference type="Proteomes" id="UP000248423"/>
    </source>
</evidence>
<dbReference type="SUPFAM" id="SSF52087">
    <property type="entry name" value="CRAL/TRIO domain"/>
    <property type="match status" value="1"/>
</dbReference>
<dbReference type="SMART" id="SM01100">
    <property type="entry name" value="CRAL_TRIO_N"/>
    <property type="match status" value="1"/>
</dbReference>
<accession>A0A319E616</accession>
<dbReference type="InterPro" id="IPR011074">
    <property type="entry name" value="CRAL/TRIO_N_dom"/>
</dbReference>
<dbReference type="Proteomes" id="UP000248423">
    <property type="component" value="Unassembled WGS sequence"/>
</dbReference>
<dbReference type="PROSITE" id="PS50191">
    <property type="entry name" value="CRAL_TRIO"/>
    <property type="match status" value="1"/>
</dbReference>
<feature type="domain" description="CRAL-TRIO" evidence="2">
    <location>
        <begin position="176"/>
        <end position="335"/>
    </location>
</feature>
<dbReference type="VEuPathDB" id="FungiDB:BO78DRAFT_462425"/>
<dbReference type="InterPro" id="IPR036865">
    <property type="entry name" value="CRAL-TRIO_dom_sf"/>
</dbReference>
<feature type="compositionally biased region" description="Polar residues" evidence="1">
    <location>
        <begin position="46"/>
        <end position="59"/>
    </location>
</feature>
<dbReference type="InterPro" id="IPR036273">
    <property type="entry name" value="CRAL/TRIO_N_dom_sf"/>
</dbReference>
<dbReference type="SUPFAM" id="SSF46938">
    <property type="entry name" value="CRAL/TRIO N-terminal domain"/>
    <property type="match status" value="1"/>
</dbReference>
<dbReference type="OrthoDB" id="43460at2759"/>
<dbReference type="Gene3D" id="3.40.525.10">
    <property type="entry name" value="CRAL-TRIO lipid binding domain"/>
    <property type="match status" value="1"/>
</dbReference>
<dbReference type="STRING" id="1448318.A0A319E616"/>
<reference evidence="3 4" key="1">
    <citation type="submission" date="2018-02" db="EMBL/GenBank/DDBJ databases">
        <title>The genomes of Aspergillus section Nigri reveals drivers in fungal speciation.</title>
        <authorList>
            <consortium name="DOE Joint Genome Institute"/>
            <person name="Vesth T.C."/>
            <person name="Nybo J."/>
            <person name="Theobald S."/>
            <person name="Brandl J."/>
            <person name="Frisvad J.C."/>
            <person name="Nielsen K.F."/>
            <person name="Lyhne E.K."/>
            <person name="Kogle M.E."/>
            <person name="Kuo A."/>
            <person name="Riley R."/>
            <person name="Clum A."/>
            <person name="Nolan M."/>
            <person name="Lipzen A."/>
            <person name="Salamov A."/>
            <person name="Henrissat B."/>
            <person name="Wiebenga A."/>
            <person name="De vries R.P."/>
            <person name="Grigoriev I.V."/>
            <person name="Mortensen U.H."/>
            <person name="Andersen M.R."/>
            <person name="Baker S.E."/>
        </authorList>
    </citation>
    <scope>NUCLEOTIDE SEQUENCE [LARGE SCALE GENOMIC DNA]</scope>
    <source>
        <strain evidence="3 4">CBS 121057</strain>
    </source>
</reference>
<evidence type="ECO:0000259" key="2">
    <source>
        <dbReference type="PROSITE" id="PS50191"/>
    </source>
</evidence>
<dbReference type="AlphaFoldDB" id="A0A319E616"/>
<dbReference type="PANTHER" id="PTHR46590">
    <property type="entry name" value="PHOSPHATIDYLINOSITOL TRANSFER PROTEIN CSR1-RELATED"/>
    <property type="match status" value="1"/>
</dbReference>
<dbReference type="Pfam" id="PF00650">
    <property type="entry name" value="CRAL_TRIO"/>
    <property type="match status" value="1"/>
</dbReference>
<gene>
    <name evidence="3" type="ORF">BO78DRAFT_462425</name>
</gene>
<sequence>MTTQTGFIGNLTQDQEAKLQQLWSIVLTLLDVKSLQNGDAPAATQPERQNTSLSRADTAVSANGQGAFTEDLSRVLQKNGMNSADIKGVRETLSGTSIDDLRSGLLYIAKHDSPDVLLLRFLRARKWDVAKGFGMMLRAMVWRRNQHVDDKVIANPELDALVTSQNTVDTAAAKECKDFLEQMRMGKCYMHGTDRQGRPVLVVRVRFHQPSKQSEAVINRFILHTIETARLLLAPPTETVTIIFDMTGFGLSNMEYAPVKFIIECFQENYPESLGNMLIHNSPWVFSGIWKIIKGWMDPVIVSKVNFTSKVSDLEKFIAPEQIPKELKGKEDWAYEYIEPVAGENDLMADTETRHRIFAERLKIGEDLLLRTSEWVAAGQQKDGAATATAKSQRAETIETLRQNYWQLDPYVRGRTYLDRVGVVKKGGKIDFYPSPEAPETAKSLGVEHFEGTQVKVVDLR</sequence>
<dbReference type="InterPro" id="IPR001251">
    <property type="entry name" value="CRAL-TRIO_dom"/>
</dbReference>
<dbReference type="PANTHER" id="PTHR46590:SF2">
    <property type="entry name" value="CRAL_TRIO DOMAIN PROTEIN (AFU_ORTHOLOGUE AFUA_4G13930)-RELATED"/>
    <property type="match status" value="1"/>
</dbReference>
<keyword evidence="4" id="KW-1185">Reference proteome</keyword>
<organism evidence="3 4">
    <name type="scientific">Aspergillus sclerotiicarbonarius (strain CBS 121057 / IBT 28362)</name>
    <dbReference type="NCBI Taxonomy" id="1448318"/>
    <lineage>
        <taxon>Eukaryota</taxon>
        <taxon>Fungi</taxon>
        <taxon>Dikarya</taxon>
        <taxon>Ascomycota</taxon>
        <taxon>Pezizomycotina</taxon>
        <taxon>Eurotiomycetes</taxon>
        <taxon>Eurotiomycetidae</taxon>
        <taxon>Eurotiales</taxon>
        <taxon>Aspergillaceae</taxon>
        <taxon>Aspergillus</taxon>
        <taxon>Aspergillus subgen. Circumdati</taxon>
    </lineage>
</organism>
<proteinExistence type="predicted"/>
<protein>
    <submittedName>
        <fullName evidence="3">CRAL/TRIO domain protein</fullName>
    </submittedName>
</protein>
<dbReference type="InterPro" id="IPR052432">
    <property type="entry name" value="PITP/CRAL-TRIO"/>
</dbReference>
<evidence type="ECO:0000313" key="3">
    <source>
        <dbReference type="EMBL" id="PYI04790.1"/>
    </source>
</evidence>